<evidence type="ECO:0000256" key="1">
    <source>
        <dbReference type="ARBA" id="ARBA00022617"/>
    </source>
</evidence>
<dbReference type="GO" id="GO:0004130">
    <property type="term" value="F:cytochrome-c peroxidase activity"/>
    <property type="evidence" value="ECO:0007669"/>
    <property type="project" value="TreeGrafter"/>
</dbReference>
<dbReference type="InterPro" id="IPR051395">
    <property type="entry name" value="Cytochrome_c_Peroxidase/MauG"/>
</dbReference>
<dbReference type="AlphaFoldDB" id="A0A2G5KBT8"/>
<dbReference type="InterPro" id="IPR010538">
    <property type="entry name" value="DHOR"/>
</dbReference>
<feature type="domain" description="Cytochrome c" evidence="6">
    <location>
        <begin position="371"/>
        <end position="503"/>
    </location>
</feature>
<dbReference type="Proteomes" id="UP000231516">
    <property type="component" value="Unassembled WGS sequence"/>
</dbReference>
<evidence type="ECO:0000256" key="2">
    <source>
        <dbReference type="ARBA" id="ARBA00022723"/>
    </source>
</evidence>
<organism evidence="7 8">
    <name type="scientific">Paramylibacter kogurei</name>
    <dbReference type="NCBI Taxonomy" id="1889778"/>
    <lineage>
        <taxon>Bacteria</taxon>
        <taxon>Pseudomonadati</taxon>
        <taxon>Pseudomonadota</taxon>
        <taxon>Alphaproteobacteria</taxon>
        <taxon>Rhodobacterales</taxon>
        <taxon>Paracoccaceae</taxon>
        <taxon>Paramylibacter</taxon>
    </lineage>
</organism>
<dbReference type="SUPFAM" id="SSF46626">
    <property type="entry name" value="Cytochrome c"/>
    <property type="match status" value="1"/>
</dbReference>
<evidence type="ECO:0000256" key="4">
    <source>
        <dbReference type="PROSITE-ProRule" id="PRU00433"/>
    </source>
</evidence>
<dbReference type="PIRSF" id="PIRSF028099">
    <property type="entry name" value="DUF1111"/>
    <property type="match status" value="1"/>
</dbReference>
<keyword evidence="5" id="KW-0732">Signal</keyword>
<feature type="chain" id="PRO_5013929073" evidence="5">
    <location>
        <begin position="18"/>
        <end position="503"/>
    </location>
</feature>
<dbReference type="InterPro" id="IPR009056">
    <property type="entry name" value="Cyt_c-like_dom"/>
</dbReference>
<dbReference type="Gene3D" id="1.10.760.10">
    <property type="entry name" value="Cytochrome c-like domain"/>
    <property type="match status" value="1"/>
</dbReference>
<sequence length="503" mass="54852">MKWIAICLCLYAGIVNAQPNEPFNLVVVPRTDAEIERVANITALTHDFTQSEQFESRPAGAASVRVRSDSNAFSDFSANLSFEDELDFKLGNALFRKLWVSSPSSTLASDGLGPLYNARSCQRCHLKDGRGHPPVGENDSHVSMLMNLSRSSPMTPDTDAIKDYVASLPDPIYGSQLQDFAIPGLAAEGQFEITTSDIDITLSDGVVVTLQFPTYSVKNLAYGDLHPDTIVAPRIAPQMIGLGLLEAIPAADILAHADPEDSNGDGISGRPNWVLSAMTRNVELGRFGLKATSPSILEQSATAFKNDIGISSTLFPDGWGDCTEFQNTCRTAPDGSTEEHGNVEISDEAMDLVNFYARNLGVPMRRDVDDPVVLRGKQVFYESGCAACHRPKFVTNRLVDQDAQSFQLIWPYTDMLLHDMGNGLADGSISGEASGNEWRTPPLWGIGLTQQVSGHTRFLHDGRARNLLEAILWHGGEGEHAKQRVIDLSTSDRDALLKFIESL</sequence>
<dbReference type="GO" id="GO:0009055">
    <property type="term" value="F:electron transfer activity"/>
    <property type="evidence" value="ECO:0007669"/>
    <property type="project" value="InterPro"/>
</dbReference>
<keyword evidence="3 4" id="KW-0408">Iron</keyword>
<evidence type="ECO:0000313" key="8">
    <source>
        <dbReference type="Proteomes" id="UP000231516"/>
    </source>
</evidence>
<dbReference type="OrthoDB" id="9805202at2"/>
<keyword evidence="8" id="KW-1185">Reference proteome</keyword>
<reference evidence="7 8" key="1">
    <citation type="submission" date="2016-08" db="EMBL/GenBank/DDBJ databases">
        <title>Draft genome of Amylibacter sp. strain 4G11.</title>
        <authorList>
            <person name="Wong S.-K."/>
            <person name="Hamasaki K."/>
            <person name="Yoshizawa S."/>
        </authorList>
    </citation>
    <scope>NUCLEOTIDE SEQUENCE [LARGE SCALE GENOMIC DNA]</scope>
    <source>
        <strain evidence="7 8">4G11</strain>
    </source>
</reference>
<keyword evidence="2 4" id="KW-0479">Metal-binding</keyword>
<evidence type="ECO:0000256" key="3">
    <source>
        <dbReference type="ARBA" id="ARBA00023004"/>
    </source>
</evidence>
<gene>
    <name evidence="7" type="ORF">BFP76_12160</name>
</gene>
<dbReference type="Pfam" id="PF06537">
    <property type="entry name" value="DHOR"/>
    <property type="match status" value="1"/>
</dbReference>
<dbReference type="InterPro" id="IPR036909">
    <property type="entry name" value="Cyt_c-like_dom_sf"/>
</dbReference>
<protein>
    <submittedName>
        <fullName evidence="7">Thiol oxidoreductase</fullName>
    </submittedName>
</protein>
<evidence type="ECO:0000313" key="7">
    <source>
        <dbReference type="EMBL" id="PIB26639.1"/>
    </source>
</evidence>
<dbReference type="PROSITE" id="PS51007">
    <property type="entry name" value="CYTC"/>
    <property type="match status" value="1"/>
</dbReference>
<dbReference type="PANTHER" id="PTHR30600:SF4">
    <property type="entry name" value="CYTOCHROME C DOMAIN-CONTAINING PROTEIN"/>
    <property type="match status" value="1"/>
</dbReference>
<evidence type="ECO:0000259" key="6">
    <source>
        <dbReference type="PROSITE" id="PS51007"/>
    </source>
</evidence>
<dbReference type="PANTHER" id="PTHR30600">
    <property type="entry name" value="CYTOCHROME C PEROXIDASE-RELATED"/>
    <property type="match status" value="1"/>
</dbReference>
<keyword evidence="1 4" id="KW-0349">Heme</keyword>
<dbReference type="GO" id="GO:0020037">
    <property type="term" value="F:heme binding"/>
    <property type="evidence" value="ECO:0007669"/>
    <property type="project" value="InterPro"/>
</dbReference>
<accession>A0A2G5KBT8</accession>
<dbReference type="RefSeq" id="WP_099591466.1">
    <property type="nucleotide sequence ID" value="NZ_MDGM01000003.1"/>
</dbReference>
<dbReference type="EMBL" id="MDGM01000003">
    <property type="protein sequence ID" value="PIB26639.1"/>
    <property type="molecule type" value="Genomic_DNA"/>
</dbReference>
<name>A0A2G5KBT8_9RHOB</name>
<proteinExistence type="predicted"/>
<feature type="signal peptide" evidence="5">
    <location>
        <begin position="1"/>
        <end position="17"/>
    </location>
</feature>
<evidence type="ECO:0000256" key="5">
    <source>
        <dbReference type="SAM" id="SignalP"/>
    </source>
</evidence>
<dbReference type="GO" id="GO:0046872">
    <property type="term" value="F:metal ion binding"/>
    <property type="evidence" value="ECO:0007669"/>
    <property type="project" value="UniProtKB-KW"/>
</dbReference>
<comment type="caution">
    <text evidence="7">The sequence shown here is derived from an EMBL/GenBank/DDBJ whole genome shotgun (WGS) entry which is preliminary data.</text>
</comment>